<organism evidence="2 3">
    <name type="scientific">Paramecium tetraurelia</name>
    <dbReference type="NCBI Taxonomy" id="5888"/>
    <lineage>
        <taxon>Eukaryota</taxon>
        <taxon>Sar</taxon>
        <taxon>Alveolata</taxon>
        <taxon>Ciliophora</taxon>
        <taxon>Intramacronucleata</taxon>
        <taxon>Oligohymenophorea</taxon>
        <taxon>Peniculida</taxon>
        <taxon>Parameciidae</taxon>
        <taxon>Paramecium</taxon>
    </lineage>
</organism>
<dbReference type="RefSeq" id="XP_001446835.1">
    <property type="nucleotide sequence ID" value="XM_001446798.1"/>
</dbReference>
<dbReference type="FunFam" id="1.10.8.270:FF:000086">
    <property type="entry name" value="Uncharacterized protein"/>
    <property type="match status" value="1"/>
</dbReference>
<keyword evidence="3" id="KW-1185">Reference proteome</keyword>
<dbReference type="InterPro" id="IPR027267">
    <property type="entry name" value="AH/BAR_dom_sf"/>
</dbReference>
<dbReference type="InterPro" id="IPR035969">
    <property type="entry name" value="Rab-GAP_TBC_sf"/>
</dbReference>
<dbReference type="AlphaFoldDB" id="A0D8S1"/>
<accession>A0D8S1</accession>
<dbReference type="SMART" id="SM00164">
    <property type="entry name" value="TBC"/>
    <property type="match status" value="1"/>
</dbReference>
<feature type="domain" description="Rab-GAP TBC" evidence="1">
    <location>
        <begin position="567"/>
        <end position="845"/>
    </location>
</feature>
<proteinExistence type="predicted"/>
<dbReference type="Gene3D" id="1.10.472.80">
    <property type="entry name" value="Ypt/Rab-GAP domain of gyp1p, domain 3"/>
    <property type="match status" value="1"/>
</dbReference>
<dbReference type="InterPro" id="IPR050302">
    <property type="entry name" value="Rab_GAP_TBC_domain"/>
</dbReference>
<dbReference type="PANTHER" id="PTHR47219">
    <property type="entry name" value="RAB GTPASE-ACTIVATING PROTEIN 1-LIKE"/>
    <property type="match status" value="1"/>
</dbReference>
<gene>
    <name evidence="2" type="ORF">GSPATT00014384001</name>
</gene>
<dbReference type="PROSITE" id="PS50086">
    <property type="entry name" value="TBC_RABGAP"/>
    <property type="match status" value="1"/>
</dbReference>
<dbReference type="GeneID" id="5032619"/>
<dbReference type="eggNOG" id="KOG4436">
    <property type="taxonomic scope" value="Eukaryota"/>
</dbReference>
<name>A0D8S1_PARTE</name>
<dbReference type="HOGENOM" id="CLU_311124_0_0_1"/>
<dbReference type="Gene3D" id="1.10.8.270">
    <property type="entry name" value="putative rabgap domain of human tbc1 domain family member 14 like domains"/>
    <property type="match status" value="1"/>
</dbReference>
<dbReference type="Pfam" id="PF00566">
    <property type="entry name" value="RabGAP-TBC"/>
    <property type="match status" value="1"/>
</dbReference>
<evidence type="ECO:0000313" key="3">
    <source>
        <dbReference type="Proteomes" id="UP000000600"/>
    </source>
</evidence>
<evidence type="ECO:0000259" key="1">
    <source>
        <dbReference type="PROSITE" id="PS50086"/>
    </source>
</evidence>
<evidence type="ECO:0000313" key="2">
    <source>
        <dbReference type="EMBL" id="CAK79438.1"/>
    </source>
</evidence>
<dbReference type="GO" id="GO:0005096">
    <property type="term" value="F:GTPase activator activity"/>
    <property type="evidence" value="ECO:0000318"/>
    <property type="project" value="GO_Central"/>
</dbReference>
<dbReference type="OrthoDB" id="294251at2759"/>
<dbReference type="SUPFAM" id="SSF103657">
    <property type="entry name" value="BAR/IMD domain-like"/>
    <property type="match status" value="1"/>
</dbReference>
<dbReference type="InterPro" id="IPR000195">
    <property type="entry name" value="Rab-GAP-TBC_dom"/>
</dbReference>
<dbReference type="KEGG" id="ptm:GSPATT00014384001"/>
<dbReference type="SUPFAM" id="SSF47923">
    <property type="entry name" value="Ypt/Rab-GAP domain of gyp1p"/>
    <property type="match status" value="2"/>
</dbReference>
<sequence>MNHSIDYYNKQQQKLYEYMVSLTQNVTGVEKIFQDLIKCLHAFSQEIKMVGEKLHTQISCGNEPDILVCLYQQVSNYLLRLSQNWELTAQKLKSEIAEPYTQFVLNFRQTNRNLNSESKKQVTEIWETRKELCKTQDEYWKIMKQFEQKSQQTQEMIDLIEKGSATREDFQKQFASSLKLQELVDESEKDYKKLLTLTNDKWKSFHEEWDNIFANVGLNEQSRIMFTKQTVSSLLKLLPFDKDLTQIEEKVTDLEIKLKEDPKIPIRKLIEKKMEIKDSRHQVIQLAFKFQFEEFISYEQWKKININSEYSVPIQQIQPSWSIVGDKILDDEKKIVEKYLTSLFTLDTTDKSELLIKIKQILEKQSGRNYFINQLIQFHSKSIEEKQSSFYLTLSNEQFQEITQLIRHWLNYIDLNNLYESEDLYDLLLKSIRIARKDGRDRINLASQLSDITLWRKIEKWIELFQYINAKKVDEKRKQVELLKQQNQNNIVQKGFKMIGSIFKNSGTNQQSQFELNESEICYMIMEEINLFLTSLKLPSDLSTEIIIQIAFQQPRFDKEHVKKLLEKQEDLHNTQWKKLFKSGKIVLTQKSEKYDRKNMEEYQNKVVQVCGAAMKYLTLDDQPWHLLLINRKFNMQLKNKIKKFYLANGQIFFCEQTHQFRLKLIAQVLKLEQMKIDYVEMKTKVGLEMDINQLYEETIKLDVQRSLHLHKDKINSSVLQSLLRIYAFYHQEVGYCQGMNYIAGYLYLNFQDQEVAYKAFDRMMNLYFKDLYINDFSKLKIGFYQFDRLLQIFLPELSQHLKDQKIDPSYYVASWFITLYSNVFQYIQRSALLNIIWDIFLAEEWKGFFKTTFYLLWLLQQHLLNLEFDDILHYLGQLIKSEFFNIDNEKDLIKFIQKYDNTLKDNESIKTTILQKFRISNRMLRSLDQEYHSFQTKLNLKLTQCLKK</sequence>
<dbReference type="OMA" id="ICYMIME"/>
<dbReference type="FunFam" id="1.20.1270.60:FF:000144">
    <property type="entry name" value="Uncharacterized protein"/>
    <property type="match status" value="1"/>
</dbReference>
<dbReference type="Proteomes" id="UP000000600">
    <property type="component" value="Unassembled WGS sequence"/>
</dbReference>
<dbReference type="Gene3D" id="1.20.1270.60">
    <property type="entry name" value="Arfaptin homology (AH) domain/BAR domain"/>
    <property type="match status" value="1"/>
</dbReference>
<dbReference type="InParanoid" id="A0D8S1"/>
<dbReference type="FunFam" id="1.10.472.80:FF:000104">
    <property type="entry name" value="Uncharacterized protein"/>
    <property type="match status" value="1"/>
</dbReference>
<dbReference type="PANTHER" id="PTHR47219:SF9">
    <property type="entry name" value="GTPASE ACTIVATING PROTEIN AND CENTROSOME-ASSOCIATED, ISOFORM B"/>
    <property type="match status" value="1"/>
</dbReference>
<dbReference type="EMBL" id="CT868330">
    <property type="protein sequence ID" value="CAK79438.1"/>
    <property type="molecule type" value="Genomic_DNA"/>
</dbReference>
<reference evidence="2 3" key="1">
    <citation type="journal article" date="2006" name="Nature">
        <title>Global trends of whole-genome duplications revealed by the ciliate Paramecium tetraurelia.</title>
        <authorList>
            <consortium name="Genoscope"/>
            <person name="Aury J.-M."/>
            <person name="Jaillon O."/>
            <person name="Duret L."/>
            <person name="Noel B."/>
            <person name="Jubin C."/>
            <person name="Porcel B.M."/>
            <person name="Segurens B."/>
            <person name="Daubin V."/>
            <person name="Anthouard V."/>
            <person name="Aiach N."/>
            <person name="Arnaiz O."/>
            <person name="Billaut A."/>
            <person name="Beisson J."/>
            <person name="Blanc I."/>
            <person name="Bouhouche K."/>
            <person name="Camara F."/>
            <person name="Duharcourt S."/>
            <person name="Guigo R."/>
            <person name="Gogendeau D."/>
            <person name="Katinka M."/>
            <person name="Keller A.-M."/>
            <person name="Kissmehl R."/>
            <person name="Klotz C."/>
            <person name="Koll F."/>
            <person name="Le Moue A."/>
            <person name="Lepere C."/>
            <person name="Malinsky S."/>
            <person name="Nowacki M."/>
            <person name="Nowak J.K."/>
            <person name="Plattner H."/>
            <person name="Poulain J."/>
            <person name="Ruiz F."/>
            <person name="Serrano V."/>
            <person name="Zagulski M."/>
            <person name="Dessen P."/>
            <person name="Betermier M."/>
            <person name="Weissenbach J."/>
            <person name="Scarpelli C."/>
            <person name="Schachter V."/>
            <person name="Sperling L."/>
            <person name="Meyer E."/>
            <person name="Cohen J."/>
            <person name="Wincker P."/>
        </authorList>
    </citation>
    <scope>NUCLEOTIDE SEQUENCE [LARGE SCALE GENOMIC DNA]</scope>
    <source>
        <strain evidence="2 3">Stock d4-2</strain>
    </source>
</reference>
<protein>
    <recommendedName>
        <fullName evidence="1">Rab-GAP TBC domain-containing protein</fullName>
    </recommendedName>
</protein>